<evidence type="ECO:0000256" key="14">
    <source>
        <dbReference type="SAM" id="MobiDB-lite"/>
    </source>
</evidence>
<dbReference type="AlphaFoldDB" id="A0A9P0VX62"/>
<feature type="binding site" evidence="11">
    <location>
        <position position="560"/>
    </location>
    <ligand>
        <name>Ca(2+)</name>
        <dbReference type="ChEBI" id="CHEBI:29108"/>
    </ligand>
</feature>
<dbReference type="PANTHER" id="PTHR11742:SF55">
    <property type="entry name" value="ENDOPLASMIC RETICULUM MANNOSYL-OLIGOSACCHARIDE 1,2-ALPHA-MANNOSIDASE"/>
    <property type="match status" value="1"/>
</dbReference>
<evidence type="ECO:0000256" key="11">
    <source>
        <dbReference type="PIRSR" id="PIRSR601382-2"/>
    </source>
</evidence>
<comment type="cofactor">
    <cofactor evidence="1 11">
        <name>Ca(2+)</name>
        <dbReference type="ChEBI" id="CHEBI:29108"/>
    </cofactor>
</comment>
<feature type="active site" description="Proton donor" evidence="10">
    <location>
        <position position="185"/>
    </location>
</feature>
<organism evidence="16 17">
    <name type="scientific">[Candida] railenensis</name>
    <dbReference type="NCBI Taxonomy" id="45579"/>
    <lineage>
        <taxon>Eukaryota</taxon>
        <taxon>Fungi</taxon>
        <taxon>Dikarya</taxon>
        <taxon>Ascomycota</taxon>
        <taxon>Saccharomycotina</taxon>
        <taxon>Pichiomycetes</taxon>
        <taxon>Debaryomycetaceae</taxon>
        <taxon>Kurtzmaniella</taxon>
    </lineage>
</organism>
<evidence type="ECO:0000256" key="12">
    <source>
        <dbReference type="PIRSR" id="PIRSR601382-3"/>
    </source>
</evidence>
<gene>
    <name evidence="16" type="ORF">CLIB1423_02S12068</name>
</gene>
<feature type="region of interest" description="Disordered" evidence="14">
    <location>
        <begin position="1"/>
        <end position="32"/>
    </location>
</feature>
<feature type="compositionally biased region" description="Polar residues" evidence="14">
    <location>
        <begin position="1"/>
        <end position="17"/>
    </location>
</feature>
<evidence type="ECO:0000256" key="6">
    <source>
        <dbReference type="ARBA" id="ARBA00022837"/>
    </source>
</evidence>
<evidence type="ECO:0000256" key="3">
    <source>
        <dbReference type="ARBA" id="ARBA00007658"/>
    </source>
</evidence>
<dbReference type="InterPro" id="IPR036026">
    <property type="entry name" value="Seven-hairpin_glycosidases"/>
</dbReference>
<feature type="region of interest" description="Disordered" evidence="14">
    <location>
        <begin position="584"/>
        <end position="633"/>
    </location>
</feature>
<evidence type="ECO:0000313" key="17">
    <source>
        <dbReference type="Proteomes" id="UP000837801"/>
    </source>
</evidence>
<dbReference type="InterPro" id="IPR001382">
    <property type="entry name" value="Glyco_hydro_47"/>
</dbReference>
<feature type="active site" evidence="10">
    <location>
        <position position="471"/>
    </location>
</feature>
<dbReference type="InterPro" id="IPR050749">
    <property type="entry name" value="Glycosyl_Hydrolase_47"/>
</dbReference>
<proteinExistence type="inferred from homology"/>
<dbReference type="GO" id="GO:0005783">
    <property type="term" value="C:endoplasmic reticulum"/>
    <property type="evidence" value="ECO:0007669"/>
    <property type="project" value="TreeGrafter"/>
</dbReference>
<comment type="pathway">
    <text evidence="2">Protein modification; protein glycosylation.</text>
</comment>
<dbReference type="InterPro" id="IPR012341">
    <property type="entry name" value="6hp_glycosidase-like_sf"/>
</dbReference>
<dbReference type="Proteomes" id="UP000837801">
    <property type="component" value="Unassembled WGS sequence"/>
</dbReference>
<evidence type="ECO:0000256" key="2">
    <source>
        <dbReference type="ARBA" id="ARBA00004922"/>
    </source>
</evidence>
<keyword evidence="13" id="KW-0326">Glycosidase</keyword>
<keyword evidence="15" id="KW-1133">Transmembrane helix</keyword>
<dbReference type="GO" id="GO:0005975">
    <property type="term" value="P:carbohydrate metabolic process"/>
    <property type="evidence" value="ECO:0007669"/>
    <property type="project" value="InterPro"/>
</dbReference>
<keyword evidence="5 13" id="KW-0378">Hydrolase</keyword>
<evidence type="ECO:0000256" key="5">
    <source>
        <dbReference type="ARBA" id="ARBA00022801"/>
    </source>
</evidence>
<dbReference type="GO" id="GO:0036503">
    <property type="term" value="P:ERAD pathway"/>
    <property type="evidence" value="ECO:0007669"/>
    <property type="project" value="UniProtKB-ARBA"/>
</dbReference>
<dbReference type="OrthoDB" id="8118055at2759"/>
<dbReference type="Gene3D" id="1.50.10.10">
    <property type="match status" value="1"/>
</dbReference>
<evidence type="ECO:0000256" key="4">
    <source>
        <dbReference type="ARBA" id="ARBA00022723"/>
    </source>
</evidence>
<feature type="disulfide bond" evidence="12">
    <location>
        <begin position="384"/>
        <end position="427"/>
    </location>
</feature>
<keyword evidence="15" id="KW-0472">Membrane</keyword>
<comment type="similarity">
    <text evidence="3 13">Belongs to the glycosyl hydrolase 47 family.</text>
</comment>
<keyword evidence="6 11" id="KW-0106">Calcium</keyword>
<dbReference type="SUPFAM" id="SSF48225">
    <property type="entry name" value="Seven-hairpin glycosidases"/>
    <property type="match status" value="1"/>
</dbReference>
<evidence type="ECO:0000256" key="1">
    <source>
        <dbReference type="ARBA" id="ARBA00001913"/>
    </source>
</evidence>
<feature type="active site" description="Proton donor" evidence="10">
    <location>
        <position position="442"/>
    </location>
</feature>
<comment type="catalytic activity">
    <reaction evidence="9">
        <text>N(4)-(alpha-D-Man-(1-&gt;2)-alpha-D-Man-(1-&gt;2)-alpha-D-Man-(1-&gt;3)-[alpha-D-Man-(1-&gt;2)-alpha-D-Man-(1-&gt;3)-[alpha-D-Man-(1-&gt;2)-alpha-D-Man-(1-&gt;6)]-alpha-D-Man-(1-&gt;6)]-beta-D-Man-(1-&gt;4)-beta-D-GlcNAc-(1-&gt;4)-beta-D-GlcNAc)-L-asparaginyl-[protein] (N-glucan mannose isomer 9A1,2,3B1,2,3) + 4 H2O = N(4)-(alpha-D-Man-(1-&gt;3)-[alpha-D-Man-(1-&gt;3)-[alpha-D-Man-(1-&gt;6)]-alpha-D-Man-(1-&gt;6)]-beta-D-Man-(1-&gt;4)-beta-D-GlcNAc-(1-&gt;4)-beta-D-GlcNAc)-L-asparaginyl-[protein] (N-glucan mannose isomer 5A1,2) + 4 beta-D-mannose</text>
        <dbReference type="Rhea" id="RHEA:56008"/>
        <dbReference type="Rhea" id="RHEA-COMP:14356"/>
        <dbReference type="Rhea" id="RHEA-COMP:14367"/>
        <dbReference type="ChEBI" id="CHEBI:15377"/>
        <dbReference type="ChEBI" id="CHEBI:28563"/>
        <dbReference type="ChEBI" id="CHEBI:59087"/>
        <dbReference type="ChEBI" id="CHEBI:139493"/>
        <dbReference type="EC" id="3.2.1.113"/>
    </reaction>
</comment>
<evidence type="ECO:0000256" key="13">
    <source>
        <dbReference type="RuleBase" id="RU361193"/>
    </source>
</evidence>
<feature type="active site" evidence="10">
    <location>
        <position position="317"/>
    </location>
</feature>
<comment type="caution">
    <text evidence="16">The sequence shown here is derived from an EMBL/GenBank/DDBJ whole genome shotgun (WGS) entry which is preliminary data.</text>
</comment>
<evidence type="ECO:0000256" key="9">
    <source>
        <dbReference type="ARBA" id="ARBA00048605"/>
    </source>
</evidence>
<keyword evidence="15" id="KW-0812">Transmembrane</keyword>
<dbReference type="GO" id="GO:0004571">
    <property type="term" value="F:mannosyl-oligosaccharide 1,2-alpha-mannosidase activity"/>
    <property type="evidence" value="ECO:0007669"/>
    <property type="project" value="UniProtKB-EC"/>
</dbReference>
<keyword evidence="17" id="KW-1185">Reference proteome</keyword>
<keyword evidence="7 12" id="KW-1015">Disulfide bond</keyword>
<evidence type="ECO:0000256" key="15">
    <source>
        <dbReference type="SAM" id="Phobius"/>
    </source>
</evidence>
<evidence type="ECO:0000256" key="8">
    <source>
        <dbReference type="ARBA" id="ARBA00047669"/>
    </source>
</evidence>
<protein>
    <recommendedName>
        <fullName evidence="13">alpha-1,2-Mannosidase</fullName>
        <ecNumber evidence="13">3.2.1.-</ecNumber>
    </recommendedName>
</protein>
<sequence length="651" mass="74698">MSFNSSDASFGNKSSINWRPKGSKSPAPNSNSELPLYYKDKVRANPHSKTSRKLIMLFKGFVASIVFYIVYYYASNLDKDSPFSIGSLNFKSSSTQQDWSVAQKEVRDVFLDSWKSYETYAWGKDVFHPLSQSGENMGPKPLGWMIVDSLDTLMIMDCPEELSRAKKWVKEDLNYNFNYNVNVFETTIRMLGGLLSAFHLSNDDLYLDRAADLANALLGGFNSKTGVPYSSVNLESGNGIKNHVDNGASSTAEVATLQLEFKYLAKLTGETMYWEKVEKIMKLLDDNRPQDGLVPIYVQPDTAEYQSSLIRLGSRGDSYYEYLLKQYLQTNNQEKIYWEMYRESVEGVKKHMVRKSVPNGLTYIGELERGIGGPLSPKMDHLVCFYGGLLAVGATNGLTLEEAKKLPDWDSIMESDFKLGEELTYSCYKMYHDVDKTGLSPEIVVFNDKESADGKDFFIKPLDRHNLQRPETVESLFYLYRITKDEKYRQWGYEIFQNFVKHSKVVDSNGIVSYTSLDDVTTGKRRDNMESFWFAETLKYLYLLFDDTNQLPLDRYVFNTEAHPMPRFDMEPLFKTGWSRSFDDPRRIKKNPETQKVEEQQVKIDKKRPPKAAPANKGLDEQANEIVKENPDVLKDKEAINKEKLEEILNG</sequence>
<dbReference type="GO" id="GO:0005509">
    <property type="term" value="F:calcium ion binding"/>
    <property type="evidence" value="ECO:0007669"/>
    <property type="project" value="InterPro"/>
</dbReference>
<feature type="compositionally biased region" description="Basic and acidic residues" evidence="14">
    <location>
        <begin position="584"/>
        <end position="604"/>
    </location>
</feature>
<evidence type="ECO:0000313" key="16">
    <source>
        <dbReference type="EMBL" id="CAH2351093.1"/>
    </source>
</evidence>
<evidence type="ECO:0000256" key="7">
    <source>
        <dbReference type="ARBA" id="ARBA00023157"/>
    </source>
</evidence>
<dbReference type="PANTHER" id="PTHR11742">
    <property type="entry name" value="MANNOSYL-OLIGOSACCHARIDE ALPHA-1,2-MANNOSIDASE-RELATED"/>
    <property type="match status" value="1"/>
</dbReference>
<keyword evidence="4 11" id="KW-0479">Metal-binding</keyword>
<comment type="catalytic activity">
    <reaction evidence="8">
        <text>N(4)-(alpha-D-Man-(1-&gt;2)-alpha-D-Man-(1-&gt;2)-alpha-D-Man-(1-&gt;3)-[alpha-D-Man-(1-&gt;3)-[alpha-D-Man-(1-&gt;2)-alpha-D-Man-(1-&gt;6)]-alpha-D-Man-(1-&gt;6)]-beta-D-Man-(1-&gt;4)-beta-D-GlcNAc-(1-&gt;4)-beta-D-GlcNAc)-L-asparaginyl-[protein] (N-glucan mannose isomer 8A1,2,3B1,3) + 3 H2O = N(4)-(alpha-D-Man-(1-&gt;3)-[alpha-D-Man-(1-&gt;3)-[alpha-D-Man-(1-&gt;6)]-alpha-D-Man-(1-&gt;6)]-beta-D-Man-(1-&gt;4)-beta-D-GlcNAc-(1-&gt;4)-beta-D-GlcNAc)-L-asparaginyl-[protein] (N-glucan mannose isomer 5A1,2) + 3 beta-D-mannose</text>
        <dbReference type="Rhea" id="RHEA:56028"/>
        <dbReference type="Rhea" id="RHEA-COMP:14358"/>
        <dbReference type="Rhea" id="RHEA-COMP:14367"/>
        <dbReference type="ChEBI" id="CHEBI:15377"/>
        <dbReference type="ChEBI" id="CHEBI:28563"/>
        <dbReference type="ChEBI" id="CHEBI:59087"/>
        <dbReference type="ChEBI" id="CHEBI:60628"/>
        <dbReference type="EC" id="3.2.1.113"/>
    </reaction>
</comment>
<dbReference type="Pfam" id="PF01532">
    <property type="entry name" value="Glyco_hydro_47"/>
    <property type="match status" value="1"/>
</dbReference>
<dbReference type="EMBL" id="CAKXYY010000002">
    <property type="protein sequence ID" value="CAH2351093.1"/>
    <property type="molecule type" value="Genomic_DNA"/>
</dbReference>
<reference evidence="16" key="1">
    <citation type="submission" date="2022-03" db="EMBL/GenBank/DDBJ databases">
        <authorList>
            <person name="Legras J.-L."/>
            <person name="Devillers H."/>
            <person name="Grondin C."/>
        </authorList>
    </citation>
    <scope>NUCLEOTIDE SEQUENCE</scope>
    <source>
        <strain evidence="16">CLIB 1423</strain>
    </source>
</reference>
<dbReference type="PRINTS" id="PR00747">
    <property type="entry name" value="GLYHDRLASE47"/>
</dbReference>
<name>A0A9P0VX62_9ASCO</name>
<dbReference type="EC" id="3.2.1.-" evidence="13"/>
<evidence type="ECO:0000256" key="10">
    <source>
        <dbReference type="PIRSR" id="PIRSR601382-1"/>
    </source>
</evidence>
<accession>A0A9P0VX62</accession>
<dbReference type="GO" id="GO:0016020">
    <property type="term" value="C:membrane"/>
    <property type="evidence" value="ECO:0007669"/>
    <property type="project" value="InterPro"/>
</dbReference>
<feature type="transmembrane region" description="Helical" evidence="15">
    <location>
        <begin position="54"/>
        <end position="74"/>
    </location>
</feature>